<organism evidence="1 2">
    <name type="scientific">Ixodes persulcatus</name>
    <name type="common">Taiga tick</name>
    <dbReference type="NCBI Taxonomy" id="34615"/>
    <lineage>
        <taxon>Eukaryota</taxon>
        <taxon>Metazoa</taxon>
        <taxon>Ecdysozoa</taxon>
        <taxon>Arthropoda</taxon>
        <taxon>Chelicerata</taxon>
        <taxon>Arachnida</taxon>
        <taxon>Acari</taxon>
        <taxon>Parasitiformes</taxon>
        <taxon>Ixodida</taxon>
        <taxon>Ixodoidea</taxon>
        <taxon>Ixodidae</taxon>
        <taxon>Ixodinae</taxon>
        <taxon>Ixodes</taxon>
    </lineage>
</organism>
<proteinExistence type="predicted"/>
<reference evidence="1 2" key="1">
    <citation type="journal article" date="2020" name="Cell">
        <title>Large-Scale Comparative Analyses of Tick Genomes Elucidate Their Genetic Diversity and Vector Capacities.</title>
        <authorList>
            <consortium name="Tick Genome and Microbiome Consortium (TIGMIC)"/>
            <person name="Jia N."/>
            <person name="Wang J."/>
            <person name="Shi W."/>
            <person name="Du L."/>
            <person name="Sun Y."/>
            <person name="Zhan W."/>
            <person name="Jiang J.F."/>
            <person name="Wang Q."/>
            <person name="Zhang B."/>
            <person name="Ji P."/>
            <person name="Bell-Sakyi L."/>
            <person name="Cui X.M."/>
            <person name="Yuan T.T."/>
            <person name="Jiang B.G."/>
            <person name="Yang W.F."/>
            <person name="Lam T.T."/>
            <person name="Chang Q.C."/>
            <person name="Ding S.J."/>
            <person name="Wang X.J."/>
            <person name="Zhu J.G."/>
            <person name="Ruan X.D."/>
            <person name="Zhao L."/>
            <person name="Wei J.T."/>
            <person name="Ye R.Z."/>
            <person name="Que T.C."/>
            <person name="Du C.H."/>
            <person name="Zhou Y.H."/>
            <person name="Cheng J.X."/>
            <person name="Dai P.F."/>
            <person name="Guo W.B."/>
            <person name="Han X.H."/>
            <person name="Huang E.J."/>
            <person name="Li L.F."/>
            <person name="Wei W."/>
            <person name="Gao Y.C."/>
            <person name="Liu J.Z."/>
            <person name="Shao H.Z."/>
            <person name="Wang X."/>
            <person name="Wang C.C."/>
            <person name="Yang T.C."/>
            <person name="Huo Q.B."/>
            <person name="Li W."/>
            <person name="Chen H.Y."/>
            <person name="Chen S.E."/>
            <person name="Zhou L.G."/>
            <person name="Ni X.B."/>
            <person name="Tian J.H."/>
            <person name="Sheng Y."/>
            <person name="Liu T."/>
            <person name="Pan Y.S."/>
            <person name="Xia L.Y."/>
            <person name="Li J."/>
            <person name="Zhao F."/>
            <person name="Cao W.C."/>
        </authorList>
    </citation>
    <scope>NUCLEOTIDE SEQUENCE [LARGE SCALE GENOMIC DNA]</scope>
    <source>
        <strain evidence="1">Iper-2018</strain>
    </source>
</reference>
<evidence type="ECO:0000313" key="1">
    <source>
        <dbReference type="EMBL" id="KAG0430237.1"/>
    </source>
</evidence>
<evidence type="ECO:0000313" key="2">
    <source>
        <dbReference type="Proteomes" id="UP000805193"/>
    </source>
</evidence>
<sequence length="115" mass="12728">MWAARSTPPEESAPPPGQSLVLPLVQDAATLTQRPATPRADPCALQRKFTCQICKMVISRKDHLWRHMRRVHGVDQQTAASQLLLTCPFCLKGLPSMAALEEHVDSCHPYANGKD</sequence>
<keyword evidence="2" id="KW-1185">Reference proteome</keyword>
<dbReference type="EMBL" id="JABSTQ010009341">
    <property type="protein sequence ID" value="KAG0430237.1"/>
    <property type="molecule type" value="Genomic_DNA"/>
</dbReference>
<dbReference type="Proteomes" id="UP000805193">
    <property type="component" value="Unassembled WGS sequence"/>
</dbReference>
<gene>
    <name evidence="1" type="ORF">HPB47_022874</name>
</gene>
<accession>A0AC60Q8K2</accession>
<protein>
    <submittedName>
        <fullName evidence="1">Uncharacterized protein</fullName>
    </submittedName>
</protein>
<comment type="caution">
    <text evidence="1">The sequence shown here is derived from an EMBL/GenBank/DDBJ whole genome shotgun (WGS) entry which is preliminary data.</text>
</comment>
<name>A0AC60Q8K2_IXOPE</name>